<dbReference type="EMBL" id="QMDW01000014">
    <property type="protein sequence ID" value="RJX48909.1"/>
    <property type="molecule type" value="Genomic_DNA"/>
</dbReference>
<dbReference type="SUPFAM" id="SSF51905">
    <property type="entry name" value="FAD/NAD(P)-binding domain"/>
    <property type="match status" value="1"/>
</dbReference>
<dbReference type="Gene3D" id="3.50.50.60">
    <property type="entry name" value="FAD/NAD(P)-binding domain"/>
    <property type="match status" value="1"/>
</dbReference>
<evidence type="ECO:0000313" key="3">
    <source>
        <dbReference type="Proteomes" id="UP000281564"/>
    </source>
</evidence>
<reference evidence="2 3" key="1">
    <citation type="submission" date="2018-06" db="EMBL/GenBank/DDBJ databases">
        <title>Halonotius sp. F13-13 a new haloarchaeeon isolated from a solar saltern from Isla Cristina, Huelva, Spain.</title>
        <authorList>
            <person name="Duran-Viseras A."/>
            <person name="Sanchez-Porro C."/>
            <person name="Ventosa A."/>
        </authorList>
    </citation>
    <scope>NUCLEOTIDE SEQUENCE [LARGE SCALE GENOMIC DNA]</scope>
    <source>
        <strain evidence="2 3">CECT 7525</strain>
    </source>
</reference>
<dbReference type="PANTHER" id="PTHR38663">
    <property type="match status" value="1"/>
</dbReference>
<dbReference type="Pfam" id="PF13454">
    <property type="entry name" value="NAD_binding_9"/>
    <property type="match status" value="1"/>
</dbReference>
<sequence length="427" mass="47060">MPTSSNPPAITGVTSGGIDRAPSVDCVVVGGGIHGTYLAQRLLEDTALDRDGLVIVDPNDRLLDSFRRKARACGMDSLRSTYVNHLGTDPFALEDFAAGNDREDELQPTVDYPDRPGLELFLDHADHVIESNSLHTLHRQTAVTMIHDRPDEGLRVVTDDGMIDTHTCVFAIGYGGRYHLPEWGRSVSGVEHVWGSFNPTTDTTETVIIGGGITAAQLAATRSERESVTLLSRQPLEWEVTEADPQWLNWHHIERELHCHPPASKARSDVLQEARHTATMPPYLYDTLDTRRQSGSLQVRQGEVIRATQEDDHVRLILADDTRLRSDRVVCATGFASVFDHPFVERLADTLDLGRGYRGLPRLDDDTLAWRTVAGDQVPLYVSGALALGTVGPYAPNIAGARRSADRITEAMDSFCERSTEPITPTK</sequence>
<dbReference type="PANTHER" id="PTHR38663:SF1">
    <property type="entry name" value="L-ORNITHINE N(5)-MONOOXYGENASE"/>
    <property type="match status" value="1"/>
</dbReference>
<dbReference type="RefSeq" id="WP_120085120.1">
    <property type="nucleotide sequence ID" value="NZ_QMDW01000014.1"/>
</dbReference>
<accession>A0A3A6QMG3</accession>
<evidence type="ECO:0000313" key="2">
    <source>
        <dbReference type="EMBL" id="RJX48909.1"/>
    </source>
</evidence>
<comment type="caution">
    <text evidence="2">The sequence shown here is derived from an EMBL/GenBank/DDBJ whole genome shotgun (WGS) entry which is preliminary data.</text>
</comment>
<organism evidence="2 3">
    <name type="scientific">Halonotius pteroides</name>
    <dbReference type="NCBI Taxonomy" id="268735"/>
    <lineage>
        <taxon>Archaea</taxon>
        <taxon>Methanobacteriati</taxon>
        <taxon>Methanobacteriota</taxon>
        <taxon>Stenosarchaea group</taxon>
        <taxon>Halobacteria</taxon>
        <taxon>Halobacteriales</taxon>
        <taxon>Haloferacaceae</taxon>
        <taxon>Halonotius</taxon>
    </lineage>
</organism>
<dbReference type="Proteomes" id="UP000281564">
    <property type="component" value="Unassembled WGS sequence"/>
</dbReference>
<dbReference type="InterPro" id="IPR038732">
    <property type="entry name" value="HpyO/CreE_NAD-binding"/>
</dbReference>
<evidence type="ECO:0000259" key="1">
    <source>
        <dbReference type="Pfam" id="PF13454"/>
    </source>
</evidence>
<proteinExistence type="predicted"/>
<dbReference type="AlphaFoldDB" id="A0A3A6QMG3"/>
<feature type="domain" description="FAD-dependent urate hydroxylase HpyO/Asp monooxygenase CreE-like FAD/NAD(P)-binding" evidence="1">
    <location>
        <begin position="27"/>
        <end position="174"/>
    </location>
</feature>
<name>A0A3A6QMG3_9EURY</name>
<gene>
    <name evidence="2" type="ORF">DP106_10235</name>
</gene>
<dbReference type="InterPro" id="IPR036188">
    <property type="entry name" value="FAD/NAD-bd_sf"/>
</dbReference>
<protein>
    <submittedName>
        <fullName evidence="2">Thioredoxin reductase</fullName>
    </submittedName>
</protein>
<keyword evidence="3" id="KW-1185">Reference proteome</keyword>
<dbReference type="OrthoDB" id="201607at2157"/>